<protein>
    <submittedName>
        <fullName evidence="2">Uncharacterized protein</fullName>
    </submittedName>
</protein>
<organism evidence="2">
    <name type="scientific">Eutreptiella gymnastica</name>
    <dbReference type="NCBI Taxonomy" id="73025"/>
    <lineage>
        <taxon>Eukaryota</taxon>
        <taxon>Discoba</taxon>
        <taxon>Euglenozoa</taxon>
        <taxon>Euglenida</taxon>
        <taxon>Spirocuta</taxon>
        <taxon>Euglenophyceae</taxon>
        <taxon>Eutreptiales</taxon>
        <taxon>Eutreptiaceae</taxon>
        <taxon>Eutreptiella</taxon>
    </lineage>
</organism>
<proteinExistence type="predicted"/>
<feature type="region of interest" description="Disordered" evidence="1">
    <location>
        <begin position="145"/>
        <end position="213"/>
    </location>
</feature>
<evidence type="ECO:0000313" key="2">
    <source>
        <dbReference type="EMBL" id="CAE0831535.1"/>
    </source>
</evidence>
<evidence type="ECO:0000256" key="1">
    <source>
        <dbReference type="SAM" id="MobiDB-lite"/>
    </source>
</evidence>
<sequence length="213" mass="22801">MHALQAARIAADRPCRVIGWHYVDQKGQLTATPTSRLRVTKHQVSNMDVHWQQDLDRMMHDMQSPMQCLGLPRPIPQKPKKRTLTDFWVPSAKAPVQSIPAGSRFCPQCAAEHVCGADTSSEYVPSSDTAASSNADLLCAERCDTADSSNSSSDDSSDTSSDDSSDSSSDSSSTSSSNSSSDDSSDQSSDSDPNYGSECSCTTESDKGYVGVT</sequence>
<feature type="compositionally biased region" description="Low complexity" evidence="1">
    <location>
        <begin position="166"/>
        <end position="192"/>
    </location>
</feature>
<gene>
    <name evidence="2" type="ORF">EGYM00163_LOCUS42817</name>
</gene>
<dbReference type="AlphaFoldDB" id="A0A7S4LII0"/>
<reference evidence="2" key="1">
    <citation type="submission" date="2021-01" db="EMBL/GenBank/DDBJ databases">
        <authorList>
            <person name="Corre E."/>
            <person name="Pelletier E."/>
            <person name="Niang G."/>
            <person name="Scheremetjew M."/>
            <person name="Finn R."/>
            <person name="Kale V."/>
            <person name="Holt S."/>
            <person name="Cochrane G."/>
            <person name="Meng A."/>
            <person name="Brown T."/>
            <person name="Cohen L."/>
        </authorList>
    </citation>
    <scope>NUCLEOTIDE SEQUENCE</scope>
    <source>
        <strain evidence="2">CCMP1594</strain>
    </source>
</reference>
<name>A0A7S4LII0_9EUGL</name>
<accession>A0A7S4LII0</accession>
<dbReference type="EMBL" id="HBJA01124333">
    <property type="protein sequence ID" value="CAE0831535.1"/>
    <property type="molecule type" value="Transcribed_RNA"/>
</dbReference>
<feature type="compositionally biased region" description="Acidic residues" evidence="1">
    <location>
        <begin position="155"/>
        <end position="165"/>
    </location>
</feature>